<feature type="transmembrane region" description="Helical" evidence="8">
    <location>
        <begin position="349"/>
        <end position="373"/>
    </location>
</feature>
<evidence type="ECO:0000256" key="3">
    <source>
        <dbReference type="ARBA" id="ARBA00022448"/>
    </source>
</evidence>
<feature type="transmembrane region" description="Helical" evidence="8">
    <location>
        <begin position="71"/>
        <end position="94"/>
    </location>
</feature>
<reference evidence="9 10" key="1">
    <citation type="submission" date="2022-10" db="EMBL/GenBank/DDBJ databases">
        <authorList>
            <person name="Xie J."/>
            <person name="Shen N."/>
        </authorList>
    </citation>
    <scope>NUCLEOTIDE SEQUENCE [LARGE SCALE GENOMIC DNA]</scope>
    <source>
        <strain evidence="9 10">YIM65594</strain>
    </source>
</reference>
<evidence type="ECO:0000256" key="5">
    <source>
        <dbReference type="ARBA" id="ARBA00022692"/>
    </source>
</evidence>
<comment type="caution">
    <text evidence="9">The sequence shown here is derived from an EMBL/GenBank/DDBJ whole genome shotgun (WGS) entry which is preliminary data.</text>
</comment>
<evidence type="ECO:0000256" key="4">
    <source>
        <dbReference type="ARBA" id="ARBA00022475"/>
    </source>
</evidence>
<dbReference type="Pfam" id="PF02652">
    <property type="entry name" value="Lactate_perm"/>
    <property type="match status" value="1"/>
</dbReference>
<dbReference type="RefSeq" id="WP_326022907.1">
    <property type="nucleotide sequence ID" value="NZ_JAOZYC010000186.1"/>
</dbReference>
<feature type="transmembrane region" description="Helical" evidence="8">
    <location>
        <begin position="393"/>
        <end position="411"/>
    </location>
</feature>
<feature type="transmembrane region" description="Helical" evidence="8">
    <location>
        <begin position="516"/>
        <end position="537"/>
    </location>
</feature>
<evidence type="ECO:0000256" key="7">
    <source>
        <dbReference type="ARBA" id="ARBA00023136"/>
    </source>
</evidence>
<evidence type="ECO:0000313" key="9">
    <source>
        <dbReference type="EMBL" id="MEB8343244.1"/>
    </source>
</evidence>
<evidence type="ECO:0000256" key="8">
    <source>
        <dbReference type="RuleBase" id="RU365092"/>
    </source>
</evidence>
<feature type="transmembrane region" description="Helical" evidence="8">
    <location>
        <begin position="12"/>
        <end position="34"/>
    </location>
</feature>
<comment type="subcellular location">
    <subcellularLocation>
        <location evidence="1 8">Cell membrane</location>
        <topology evidence="1 8">Multi-pass membrane protein</topology>
    </subcellularLocation>
</comment>
<keyword evidence="3 8" id="KW-0813">Transport</keyword>
<feature type="transmembrane region" description="Helical" evidence="8">
    <location>
        <begin position="115"/>
        <end position="148"/>
    </location>
</feature>
<feature type="transmembrane region" description="Helical" evidence="8">
    <location>
        <begin position="198"/>
        <end position="215"/>
    </location>
</feature>
<evidence type="ECO:0000256" key="2">
    <source>
        <dbReference type="ARBA" id="ARBA00010100"/>
    </source>
</evidence>
<keyword evidence="10" id="KW-1185">Reference proteome</keyword>
<feature type="transmembrane region" description="Helical" evidence="8">
    <location>
        <begin position="301"/>
        <end position="319"/>
    </location>
</feature>
<comment type="similarity">
    <text evidence="2 8">Belongs to the lactate permease family.</text>
</comment>
<name>A0ABU6FGY1_9ACTN</name>
<evidence type="ECO:0000256" key="6">
    <source>
        <dbReference type="ARBA" id="ARBA00022989"/>
    </source>
</evidence>
<sequence length="538" mass="55522">MFVQQLEPVGGSLGLSALVAALPLVTVLVLLGAVRMKAHRAGLIGLAVAAAVGWLAYGMPLGQTVSSAAQGAVFGLFPIMWIVVNALWVYRMTVRTRHFDILRRSFGRLSDDPRIQALVVAFCFGALLEALAGFGAPVAICSVMLVALGFDPVKAAVVALVANTAPVAFGAMGTPVVTLAQVTGLPLDAVASVVGRQTPLLALVVPLVLVGLVDGKRGLRETWVPALACGFAFAVAQFVASNYVSAQLADIGAALVGAGALVAVPHARRPAAEPVRAAVLTGVRSEDLDEEDARPEVLRAYVPYALIVVIFSLAQIPAIKDLLTKANWVFDWPFLNVADPSGKPVGGNIFTLPIVSTGGTLVLIAGLFSAVVLGVHARDAVREWFATVHELRFAILTVTSVLALAYVMNLSGQAATIGHFVAAAGAGLAFLSPVLGWFGVAVSGSDTSANALFGALQVTAAQQSGLSPELLAAANSSGGVLGKMISPQNLTIACAAVGLAGREGDLLRKVLPWSAGLLLVMCLIVWAQSTAVLSWMLP</sequence>
<dbReference type="EMBL" id="JAOZYC010000186">
    <property type="protein sequence ID" value="MEB8343244.1"/>
    <property type="molecule type" value="Genomic_DNA"/>
</dbReference>
<proteinExistence type="inferred from homology"/>
<evidence type="ECO:0000256" key="1">
    <source>
        <dbReference type="ARBA" id="ARBA00004651"/>
    </source>
</evidence>
<keyword evidence="4 8" id="KW-1003">Cell membrane</keyword>
<keyword evidence="5 8" id="KW-0812">Transmembrane</keyword>
<feature type="transmembrane region" description="Helical" evidence="8">
    <location>
        <begin position="222"/>
        <end position="240"/>
    </location>
</feature>
<comment type="function">
    <text evidence="8">Uptake of L-lactate across the membrane. Can also transport D-lactate and glycolate.</text>
</comment>
<evidence type="ECO:0000313" key="10">
    <source>
        <dbReference type="Proteomes" id="UP001354931"/>
    </source>
</evidence>
<keyword evidence="7 8" id="KW-0472">Membrane</keyword>
<protein>
    <recommendedName>
        <fullName evidence="8">L-lactate permease</fullName>
    </recommendedName>
</protein>
<organism evidence="9 10">
    <name type="scientific">Streptomyces endophyticus</name>
    <dbReference type="NCBI Taxonomy" id="714166"/>
    <lineage>
        <taxon>Bacteria</taxon>
        <taxon>Bacillati</taxon>
        <taxon>Actinomycetota</taxon>
        <taxon>Actinomycetes</taxon>
        <taxon>Kitasatosporales</taxon>
        <taxon>Streptomycetaceae</taxon>
        <taxon>Streptomyces</taxon>
    </lineage>
</organism>
<gene>
    <name evidence="9" type="ORF">OKJ99_37715</name>
</gene>
<dbReference type="PANTHER" id="PTHR30003">
    <property type="entry name" value="L-LACTATE PERMEASE"/>
    <property type="match status" value="1"/>
</dbReference>
<accession>A0ABU6FGY1</accession>
<dbReference type="NCBIfam" id="TIGR00795">
    <property type="entry name" value="lctP"/>
    <property type="match status" value="1"/>
</dbReference>
<dbReference type="PANTHER" id="PTHR30003:SF0">
    <property type="entry name" value="GLYCOLATE PERMEASE GLCA-RELATED"/>
    <property type="match status" value="1"/>
</dbReference>
<dbReference type="InterPro" id="IPR003804">
    <property type="entry name" value="Lactate_perm"/>
</dbReference>
<keyword evidence="6 8" id="KW-1133">Transmembrane helix</keyword>
<dbReference type="Proteomes" id="UP001354931">
    <property type="component" value="Unassembled WGS sequence"/>
</dbReference>
<feature type="transmembrane region" description="Helical" evidence="8">
    <location>
        <begin position="41"/>
        <end position="59"/>
    </location>
</feature>
<feature type="transmembrane region" description="Helical" evidence="8">
    <location>
        <begin position="417"/>
        <end position="440"/>
    </location>
</feature>